<dbReference type="GO" id="GO:0006099">
    <property type="term" value="P:tricarboxylic acid cycle"/>
    <property type="evidence" value="ECO:0007669"/>
    <property type="project" value="TreeGrafter"/>
</dbReference>
<dbReference type="InterPro" id="IPR005631">
    <property type="entry name" value="SDH"/>
</dbReference>
<dbReference type="Gene3D" id="1.10.150.250">
    <property type="entry name" value="Flavinator of succinate dehydrogenase"/>
    <property type="match status" value="1"/>
</dbReference>
<dbReference type="RefSeq" id="WP_072339270.1">
    <property type="nucleotide sequence ID" value="NZ_FPKU01000001.1"/>
</dbReference>
<dbReference type="OrthoDB" id="9807264at2"/>
<dbReference type="InterPro" id="IPR036714">
    <property type="entry name" value="SDH_sf"/>
</dbReference>
<protein>
    <recommendedName>
        <fullName evidence="2">FAD assembly factor SdhE</fullName>
    </recommendedName>
</protein>
<gene>
    <name evidence="4" type="ORF">SAMN02983003_0833</name>
</gene>
<name>A0A1K2HU94_9HYPH</name>
<accession>A0A1K2HU94</accession>
<dbReference type="SUPFAM" id="SSF109910">
    <property type="entry name" value="YgfY-like"/>
    <property type="match status" value="1"/>
</dbReference>
<dbReference type="PANTHER" id="PTHR12469:SF2">
    <property type="entry name" value="SUCCINATE DEHYDROGENASE ASSEMBLY FACTOR 2, MITOCHONDRIAL"/>
    <property type="match status" value="1"/>
</dbReference>
<sequence>MALSKVAGEDISTRRRRLRYRAWHRGMREMDLILGPYVDEHIGTMEEPALDRLEVLMDELDADLLAWILGQEPAPADLDPQLIADLAAHCRERHRT</sequence>
<dbReference type="PANTHER" id="PTHR12469">
    <property type="entry name" value="PROTEIN EMI5 HOMOLOG, MITOCHONDRIAL"/>
    <property type="match status" value="1"/>
</dbReference>
<dbReference type="STRING" id="665118.SAMN02983003_0833"/>
<evidence type="ECO:0000313" key="5">
    <source>
        <dbReference type="Proteomes" id="UP000183447"/>
    </source>
</evidence>
<dbReference type="Pfam" id="PF03937">
    <property type="entry name" value="Sdh5"/>
    <property type="match status" value="1"/>
</dbReference>
<dbReference type="Proteomes" id="UP000183447">
    <property type="component" value="Unassembled WGS sequence"/>
</dbReference>
<keyword evidence="3" id="KW-0143">Chaperone</keyword>
<dbReference type="AlphaFoldDB" id="A0A1K2HU94"/>
<evidence type="ECO:0000256" key="1">
    <source>
        <dbReference type="ARBA" id="ARBA00008571"/>
    </source>
</evidence>
<proteinExistence type="inferred from homology"/>
<evidence type="ECO:0000256" key="3">
    <source>
        <dbReference type="ARBA" id="ARBA00023186"/>
    </source>
</evidence>
<reference evidence="4 5" key="1">
    <citation type="submission" date="2016-11" db="EMBL/GenBank/DDBJ databases">
        <authorList>
            <person name="Jaros S."/>
            <person name="Januszkiewicz K."/>
            <person name="Wedrychowicz H."/>
        </authorList>
    </citation>
    <scope>NUCLEOTIDE SEQUENCE [LARGE SCALE GENOMIC DNA]</scope>
    <source>
        <strain evidence="4 5">ATCC 23634</strain>
    </source>
</reference>
<comment type="similarity">
    <text evidence="1">Belongs to the SdhE FAD assembly factor family.</text>
</comment>
<evidence type="ECO:0000313" key="4">
    <source>
        <dbReference type="EMBL" id="SFZ82014.1"/>
    </source>
</evidence>
<dbReference type="EMBL" id="FPKU01000001">
    <property type="protein sequence ID" value="SFZ82014.1"/>
    <property type="molecule type" value="Genomic_DNA"/>
</dbReference>
<evidence type="ECO:0000256" key="2">
    <source>
        <dbReference type="ARBA" id="ARBA00019418"/>
    </source>
</evidence>
<organism evidence="4 5">
    <name type="scientific">Devosia enhydra</name>
    <dbReference type="NCBI Taxonomy" id="665118"/>
    <lineage>
        <taxon>Bacteria</taxon>
        <taxon>Pseudomonadati</taxon>
        <taxon>Pseudomonadota</taxon>
        <taxon>Alphaproteobacteria</taxon>
        <taxon>Hyphomicrobiales</taxon>
        <taxon>Devosiaceae</taxon>
        <taxon>Devosia</taxon>
    </lineage>
</organism>
<keyword evidence="5" id="KW-1185">Reference proteome</keyword>